<dbReference type="AlphaFoldDB" id="A0A397VBW9"/>
<organism evidence="1 2">
    <name type="scientific">Gigaspora rosea</name>
    <dbReference type="NCBI Taxonomy" id="44941"/>
    <lineage>
        <taxon>Eukaryota</taxon>
        <taxon>Fungi</taxon>
        <taxon>Fungi incertae sedis</taxon>
        <taxon>Mucoromycota</taxon>
        <taxon>Glomeromycotina</taxon>
        <taxon>Glomeromycetes</taxon>
        <taxon>Diversisporales</taxon>
        <taxon>Gigasporaceae</taxon>
        <taxon>Gigaspora</taxon>
    </lineage>
</organism>
<proteinExistence type="predicted"/>
<gene>
    <name evidence="1" type="ORF">C2G38_2184543</name>
</gene>
<accession>A0A397VBW9</accession>
<keyword evidence="2" id="KW-1185">Reference proteome</keyword>
<protein>
    <recommendedName>
        <fullName evidence="3">PB1 domain-containing protein</fullName>
    </recommendedName>
</protein>
<comment type="caution">
    <text evidence="1">The sequence shown here is derived from an EMBL/GenBank/DDBJ whole genome shotgun (WGS) entry which is preliminary data.</text>
</comment>
<dbReference type="OrthoDB" id="2435927at2759"/>
<evidence type="ECO:0000313" key="2">
    <source>
        <dbReference type="Proteomes" id="UP000266673"/>
    </source>
</evidence>
<evidence type="ECO:0000313" key="1">
    <source>
        <dbReference type="EMBL" id="RIB18439.1"/>
    </source>
</evidence>
<sequence>MEKEIFSTSPLAHSADETNKSISSIFDTLQSESDFLITEQTASNPSSYTLLDSSSQPTFNNSTNKQKEVWFSDINSLNDIFASLGTSNALTKHPKIDVNNVTNKDNIECSKLVDNNNNLKKNLFIDNVESSGCYDDSSKISHKSFDLSSQISKSQQEFLDNSSSIPMSSTSFEYLASIETSKSASPSPLFCRPQELSKIDIIQCQFEYFGGKPSAVINSKHAGDLAFLYRVGDSMQSEGGGEISFCLNGMSDEVSIPFNQLTGFKITTDGKINLRFKPNVQRTYRHHLGGYPYLLDPTTSTSDPTNGKFNALHSLLLAPDRSGKPSMLTDVEIGIEKLWFRKHGVHNELVKDSHKKMYLTCVFPTERRALAYPIDSPYHRLLFDLETRFNLNASNINLRFKNSRGDMIGLKDEDSWKLAKSEAFDGKNLIRLDIYIW</sequence>
<reference evidence="1 2" key="1">
    <citation type="submission" date="2018-06" db="EMBL/GenBank/DDBJ databases">
        <title>Comparative genomics reveals the genomic features of Rhizophagus irregularis, R. cerebriforme, R. diaphanum and Gigaspora rosea, and their symbiotic lifestyle signature.</title>
        <authorList>
            <person name="Morin E."/>
            <person name="San Clemente H."/>
            <person name="Chen E.C.H."/>
            <person name="De La Providencia I."/>
            <person name="Hainaut M."/>
            <person name="Kuo A."/>
            <person name="Kohler A."/>
            <person name="Murat C."/>
            <person name="Tang N."/>
            <person name="Roy S."/>
            <person name="Loubradou J."/>
            <person name="Henrissat B."/>
            <person name="Grigoriev I.V."/>
            <person name="Corradi N."/>
            <person name="Roux C."/>
            <person name="Martin F.M."/>
        </authorList>
    </citation>
    <scope>NUCLEOTIDE SEQUENCE [LARGE SCALE GENOMIC DNA]</scope>
    <source>
        <strain evidence="1 2">DAOM 194757</strain>
    </source>
</reference>
<dbReference type="EMBL" id="QKWP01000538">
    <property type="protein sequence ID" value="RIB18439.1"/>
    <property type="molecule type" value="Genomic_DNA"/>
</dbReference>
<name>A0A397VBW9_9GLOM</name>
<dbReference type="Proteomes" id="UP000266673">
    <property type="component" value="Unassembled WGS sequence"/>
</dbReference>
<evidence type="ECO:0008006" key="3">
    <source>
        <dbReference type="Google" id="ProtNLM"/>
    </source>
</evidence>